<dbReference type="InterPro" id="IPR032710">
    <property type="entry name" value="NTF2-like_dom_sf"/>
</dbReference>
<accession>A0ABU2DNB3</accession>
<dbReference type="Pfam" id="PF12680">
    <property type="entry name" value="SnoaL_2"/>
    <property type="match status" value="1"/>
</dbReference>
<dbReference type="RefSeq" id="WP_310546992.1">
    <property type="nucleotide sequence ID" value="NZ_JAVKGR010000001.1"/>
</dbReference>
<organism evidence="2 3">
    <name type="scientific">Nesterenkonia aerolata</name>
    <dbReference type="NCBI Taxonomy" id="3074079"/>
    <lineage>
        <taxon>Bacteria</taxon>
        <taxon>Bacillati</taxon>
        <taxon>Actinomycetota</taxon>
        <taxon>Actinomycetes</taxon>
        <taxon>Micrococcales</taxon>
        <taxon>Micrococcaceae</taxon>
        <taxon>Nesterenkonia</taxon>
    </lineage>
</organism>
<protein>
    <submittedName>
        <fullName evidence="2">Nuclear transport factor 2 family protein</fullName>
    </submittedName>
</protein>
<feature type="domain" description="SnoaL-like" evidence="1">
    <location>
        <begin position="17"/>
        <end position="117"/>
    </location>
</feature>
<dbReference type="Gene3D" id="3.10.450.50">
    <property type="match status" value="1"/>
</dbReference>
<comment type="caution">
    <text evidence="2">The sequence shown here is derived from an EMBL/GenBank/DDBJ whole genome shotgun (WGS) entry which is preliminary data.</text>
</comment>
<reference evidence="2 3" key="1">
    <citation type="submission" date="2023-09" db="EMBL/GenBank/DDBJ databases">
        <title>Description of three actinobacteria isolated from air of manufacturing shop in a pharmaceutical factory.</title>
        <authorList>
            <person name="Zhang D.-F."/>
        </authorList>
    </citation>
    <scope>NUCLEOTIDE SEQUENCE [LARGE SCALE GENOMIC DNA]</scope>
    <source>
        <strain evidence="2 3">LY-0111</strain>
    </source>
</reference>
<dbReference type="CDD" id="cd00531">
    <property type="entry name" value="NTF2_like"/>
    <property type="match status" value="1"/>
</dbReference>
<dbReference type="InterPro" id="IPR037401">
    <property type="entry name" value="SnoaL-like"/>
</dbReference>
<sequence length="138" mass="15503">MTSQHNIGDQVRQRTLEYYSLVDSGDVTGILDWFTHDAEYRRPGYAPMRGTEELEAFYSGTRVIESGRHTVDALIVEAEHSDPEHSGGSVAVRGRFTGRLKDGTDVEVGFADFIDYRREDDGALRALLRITYFDSPAV</sequence>
<keyword evidence="3" id="KW-1185">Reference proteome</keyword>
<proteinExistence type="predicted"/>
<gene>
    <name evidence="2" type="ORF">RIL96_00255</name>
</gene>
<dbReference type="SUPFAM" id="SSF54427">
    <property type="entry name" value="NTF2-like"/>
    <property type="match status" value="1"/>
</dbReference>
<evidence type="ECO:0000259" key="1">
    <source>
        <dbReference type="Pfam" id="PF12680"/>
    </source>
</evidence>
<dbReference type="Proteomes" id="UP001251870">
    <property type="component" value="Unassembled WGS sequence"/>
</dbReference>
<dbReference type="EMBL" id="JAVKGR010000001">
    <property type="protein sequence ID" value="MDR8017998.1"/>
    <property type="molecule type" value="Genomic_DNA"/>
</dbReference>
<evidence type="ECO:0000313" key="3">
    <source>
        <dbReference type="Proteomes" id="UP001251870"/>
    </source>
</evidence>
<evidence type="ECO:0000313" key="2">
    <source>
        <dbReference type="EMBL" id="MDR8017998.1"/>
    </source>
</evidence>
<name>A0ABU2DNB3_9MICC</name>